<accession>I8RHS1</accession>
<name>I8RHS1_9FIRM</name>
<dbReference type="RefSeq" id="WP_007935959.1">
    <property type="nucleotide sequence ID" value="NZ_AKVJ01000030.1"/>
</dbReference>
<feature type="transmembrane region" description="Helical" evidence="1">
    <location>
        <begin position="12"/>
        <end position="32"/>
    </location>
</feature>
<keyword evidence="1" id="KW-0472">Membrane</keyword>
<keyword evidence="1" id="KW-0812">Transmembrane</keyword>
<dbReference type="PATRIC" id="fig|1149862.3.peg.3224"/>
<protein>
    <submittedName>
        <fullName evidence="2">Uncharacterized protein</fullName>
    </submittedName>
</protein>
<gene>
    <name evidence="2" type="ORF">FB4_4254</name>
</gene>
<keyword evidence="3" id="KW-1185">Reference proteome</keyword>
<sequence length="117" mass="13293">MIPTSDLQIIYAAFGILLAANVLAMGLFVLFAKLRDGRLKESIRSIIFELDRFADSMENKDKQRFAIQQISDILRWRKFMIPEALIGWAIDTEVAVIRKMQKAANTPNIHGEDNING</sequence>
<comment type="caution">
    <text evidence="2">The sequence shown here is derived from an EMBL/GenBank/DDBJ whole genome shotgun (WGS) entry which is preliminary data.</text>
</comment>
<evidence type="ECO:0000256" key="1">
    <source>
        <dbReference type="SAM" id="Phobius"/>
    </source>
</evidence>
<dbReference type="Proteomes" id="UP000004324">
    <property type="component" value="Unassembled WGS sequence"/>
</dbReference>
<proteinExistence type="predicted"/>
<dbReference type="EMBL" id="AKVJ01000030">
    <property type="protein sequence ID" value="EIW17505.1"/>
    <property type="molecule type" value="Genomic_DNA"/>
</dbReference>
<dbReference type="AlphaFoldDB" id="I8RHS1"/>
<organism evidence="2 3">
    <name type="scientific">Pelosinus fermentans B4</name>
    <dbReference type="NCBI Taxonomy" id="1149862"/>
    <lineage>
        <taxon>Bacteria</taxon>
        <taxon>Bacillati</taxon>
        <taxon>Bacillota</taxon>
        <taxon>Negativicutes</taxon>
        <taxon>Selenomonadales</taxon>
        <taxon>Sporomusaceae</taxon>
        <taxon>Pelosinus</taxon>
    </lineage>
</organism>
<keyword evidence="1" id="KW-1133">Transmembrane helix</keyword>
<evidence type="ECO:0000313" key="3">
    <source>
        <dbReference type="Proteomes" id="UP000004324"/>
    </source>
</evidence>
<reference evidence="2 3" key="1">
    <citation type="journal article" date="2012" name="J. Bacteriol.">
        <title>Draft Genome Sequences for Two Metal-Reducing Pelosinus fermentans Strains Isolated from a Cr(VI)-Contaminated Site and for Type Strain R7.</title>
        <authorList>
            <person name="Brown S.D."/>
            <person name="Podar M."/>
            <person name="Klingeman D.M."/>
            <person name="Johnson C.M."/>
            <person name="Yang Z.K."/>
            <person name="Utturkar S.M."/>
            <person name="Land M.L."/>
            <person name="Mosher J.J."/>
            <person name="Hurt R.A.Jr."/>
            <person name="Phelps T.J."/>
            <person name="Palumbo A.V."/>
            <person name="Arkin A.P."/>
            <person name="Hazen T.C."/>
            <person name="Elias D.A."/>
        </authorList>
    </citation>
    <scope>NUCLEOTIDE SEQUENCE [LARGE SCALE GENOMIC DNA]</scope>
    <source>
        <strain evidence="2 3">B4</strain>
    </source>
</reference>
<evidence type="ECO:0000313" key="2">
    <source>
        <dbReference type="EMBL" id="EIW17505.1"/>
    </source>
</evidence>
<dbReference type="OrthoDB" id="1684827at2"/>